<gene>
    <name evidence="1" type="ORF">RPERSI_LOCUS539</name>
</gene>
<keyword evidence="2" id="KW-1185">Reference proteome</keyword>
<comment type="caution">
    <text evidence="1">The sequence shown here is derived from an EMBL/GenBank/DDBJ whole genome shotgun (WGS) entry which is preliminary data.</text>
</comment>
<reference evidence="1" key="1">
    <citation type="submission" date="2021-06" db="EMBL/GenBank/DDBJ databases">
        <authorList>
            <person name="Kallberg Y."/>
            <person name="Tangrot J."/>
            <person name="Rosling A."/>
        </authorList>
    </citation>
    <scope>NUCLEOTIDE SEQUENCE</scope>
    <source>
        <strain evidence="1">MA461A</strain>
    </source>
</reference>
<name>A0ACA9KFP7_9GLOM</name>
<proteinExistence type="predicted"/>
<dbReference type="EMBL" id="CAJVQC010000422">
    <property type="protein sequence ID" value="CAG8470087.1"/>
    <property type="molecule type" value="Genomic_DNA"/>
</dbReference>
<accession>A0ACA9KFP7</accession>
<organism evidence="1 2">
    <name type="scientific">Racocetra persica</name>
    <dbReference type="NCBI Taxonomy" id="160502"/>
    <lineage>
        <taxon>Eukaryota</taxon>
        <taxon>Fungi</taxon>
        <taxon>Fungi incertae sedis</taxon>
        <taxon>Mucoromycota</taxon>
        <taxon>Glomeromycotina</taxon>
        <taxon>Glomeromycetes</taxon>
        <taxon>Diversisporales</taxon>
        <taxon>Gigasporaceae</taxon>
        <taxon>Racocetra</taxon>
    </lineage>
</organism>
<dbReference type="Proteomes" id="UP000789920">
    <property type="component" value="Unassembled WGS sequence"/>
</dbReference>
<sequence length="152" mass="17630">MIKSLPLSSNLKILSSNINVSSPNPNTSDLDILFFNSDITPLSSKSKTKKKQKTTTLSDSSDNETILWPNSTIKSLLAYLSDNIFLYQTNKDKFYLRAAMHLIKGKTGKQVRNKLQNFVTKYMNESSNKTDKDKFEYKYKKEKERLKFEREK</sequence>
<evidence type="ECO:0000313" key="2">
    <source>
        <dbReference type="Proteomes" id="UP000789920"/>
    </source>
</evidence>
<evidence type="ECO:0000313" key="1">
    <source>
        <dbReference type="EMBL" id="CAG8470087.1"/>
    </source>
</evidence>
<protein>
    <submittedName>
        <fullName evidence="1">18358_t:CDS:1</fullName>
    </submittedName>
</protein>